<dbReference type="PROSITE" id="PS51318">
    <property type="entry name" value="TAT"/>
    <property type="match status" value="1"/>
</dbReference>
<keyword evidence="2" id="KW-0732">Signal</keyword>
<feature type="region of interest" description="Disordered" evidence="1">
    <location>
        <begin position="26"/>
        <end position="102"/>
    </location>
</feature>
<dbReference type="InterPro" id="IPR006311">
    <property type="entry name" value="TAT_signal"/>
</dbReference>
<feature type="domain" description="DUF4232" evidence="3">
    <location>
        <begin position="105"/>
        <end position="191"/>
    </location>
</feature>
<dbReference type="InterPro" id="IPR025326">
    <property type="entry name" value="DUF4232"/>
</dbReference>
<dbReference type="AlphaFoldDB" id="A0AB39TEY3"/>
<sequence>MSSRRTFVLPAALALGAVLGLTACGPGGDQGTADARPTRSATAPATGAAAAPVAPAVASTPGAVSGAGANGAAPAPVPTGKPKQPTAAPAGGGGTDDPYAYSHPCESAKLTVRVTARPEAAGQRVIEVRNQGPKACGLSYYPRVDLGDSHAADRSGNVKPLVPGGLGGPPAYALGAGQTAYAVLDLVPGPVAVDQLNVLPDGDHMANAQTLNFPLSPAAKVGKVKLGLYRGSVADAADSAARADVPAS</sequence>
<feature type="compositionally biased region" description="Low complexity" evidence="1">
    <location>
        <begin position="32"/>
        <end position="89"/>
    </location>
</feature>
<organism evidence="4">
    <name type="scientific">Streptomyces sp. Y1</name>
    <dbReference type="NCBI Taxonomy" id="3238634"/>
    <lineage>
        <taxon>Bacteria</taxon>
        <taxon>Bacillati</taxon>
        <taxon>Actinomycetota</taxon>
        <taxon>Actinomycetes</taxon>
        <taxon>Kitasatosporales</taxon>
        <taxon>Streptomycetaceae</taxon>
        <taxon>Streptomyces</taxon>
    </lineage>
</organism>
<gene>
    <name evidence="4" type="ORF">AB2U05_07070</name>
</gene>
<dbReference type="RefSeq" id="WP_369182760.1">
    <property type="nucleotide sequence ID" value="NZ_CP163445.1"/>
</dbReference>
<feature type="chain" id="PRO_5044269994" evidence="2">
    <location>
        <begin position="24"/>
        <end position="248"/>
    </location>
</feature>
<proteinExistence type="predicted"/>
<evidence type="ECO:0000313" key="4">
    <source>
        <dbReference type="EMBL" id="XDQ78253.1"/>
    </source>
</evidence>
<reference evidence="4" key="1">
    <citation type="submission" date="2024-07" db="EMBL/GenBank/DDBJ databases">
        <authorList>
            <person name="Yu S.T."/>
        </authorList>
    </citation>
    <scope>NUCLEOTIDE SEQUENCE</scope>
    <source>
        <strain evidence="4">Y1</strain>
    </source>
</reference>
<evidence type="ECO:0000256" key="2">
    <source>
        <dbReference type="SAM" id="SignalP"/>
    </source>
</evidence>
<name>A0AB39TEY3_9ACTN</name>
<accession>A0AB39TEY3</accession>
<feature type="signal peptide" evidence="2">
    <location>
        <begin position="1"/>
        <end position="23"/>
    </location>
</feature>
<protein>
    <submittedName>
        <fullName evidence="4">DUF4232 domain-containing protein</fullName>
    </submittedName>
</protein>
<evidence type="ECO:0000259" key="3">
    <source>
        <dbReference type="Pfam" id="PF14016"/>
    </source>
</evidence>
<dbReference type="EMBL" id="CP163445">
    <property type="protein sequence ID" value="XDQ78253.1"/>
    <property type="molecule type" value="Genomic_DNA"/>
</dbReference>
<dbReference type="Pfam" id="PF14016">
    <property type="entry name" value="DUF4232"/>
    <property type="match status" value="1"/>
</dbReference>
<evidence type="ECO:0000256" key="1">
    <source>
        <dbReference type="SAM" id="MobiDB-lite"/>
    </source>
</evidence>
<dbReference type="PROSITE" id="PS51257">
    <property type="entry name" value="PROKAR_LIPOPROTEIN"/>
    <property type="match status" value="1"/>
</dbReference>